<accession>A0A150FC70</accession>
<dbReference type="SUPFAM" id="SSF159222">
    <property type="entry name" value="YopT-like"/>
    <property type="match status" value="1"/>
</dbReference>
<dbReference type="Pfam" id="PF09467">
    <property type="entry name" value="Yopt"/>
    <property type="match status" value="1"/>
</dbReference>
<dbReference type="AlphaFoldDB" id="A0A150FC70"/>
<gene>
    <name evidence="1" type="ORF">AXI58_10305</name>
</gene>
<dbReference type="Gene3D" id="3.10.20.330">
    <property type="entry name" value="Protein of unknown function YopT"/>
    <property type="match status" value="1"/>
</dbReference>
<dbReference type="Proteomes" id="UP000075430">
    <property type="component" value="Unassembled WGS sequence"/>
</dbReference>
<dbReference type="EMBL" id="LSBA01000005">
    <property type="protein sequence ID" value="KXZ22373.1"/>
    <property type="molecule type" value="Genomic_DNA"/>
</dbReference>
<dbReference type="OrthoDB" id="2904893at2"/>
<organism evidence="1 2">
    <name type="scientific">Bacillus nakamurai</name>
    <dbReference type="NCBI Taxonomy" id="1793963"/>
    <lineage>
        <taxon>Bacteria</taxon>
        <taxon>Bacillati</taxon>
        <taxon>Bacillota</taxon>
        <taxon>Bacilli</taxon>
        <taxon>Bacillales</taxon>
        <taxon>Bacillaceae</taxon>
        <taxon>Bacillus</taxon>
    </lineage>
</organism>
<protein>
    <submittedName>
        <fullName evidence="1">Uncharacterized protein</fullName>
    </submittedName>
</protein>
<keyword evidence="2" id="KW-1185">Reference proteome</keyword>
<evidence type="ECO:0000313" key="1">
    <source>
        <dbReference type="EMBL" id="KXZ22373.1"/>
    </source>
</evidence>
<dbReference type="InterPro" id="IPR038082">
    <property type="entry name" value="YopT_sf"/>
</dbReference>
<name>A0A150FC70_9BACI</name>
<dbReference type="RefSeq" id="WP_061520716.1">
    <property type="nucleotide sequence ID" value="NZ_JARLZY010000019.1"/>
</dbReference>
<evidence type="ECO:0000313" key="2">
    <source>
        <dbReference type="Proteomes" id="UP000075430"/>
    </source>
</evidence>
<dbReference type="STRING" id="1793963.AXI58_10305"/>
<proteinExistence type="predicted"/>
<reference evidence="2" key="1">
    <citation type="submission" date="2016-02" db="EMBL/GenBank/DDBJ databases">
        <authorList>
            <person name="Dunlap C."/>
        </authorList>
    </citation>
    <scope>NUCLEOTIDE SEQUENCE [LARGE SCALE GENOMIC DNA]</scope>
    <source>
        <strain evidence="2">NRRL B-41092</strain>
    </source>
</reference>
<comment type="caution">
    <text evidence="1">The sequence shown here is derived from an EMBL/GenBank/DDBJ whole genome shotgun (WGS) entry which is preliminary data.</text>
</comment>
<dbReference type="InterPro" id="IPR018572">
    <property type="entry name" value="YopT"/>
</dbReference>
<sequence>MAGYLNNVSLNLEIVLKNTAKNEEVSQTIAERLCEKLMVTREVTFLQADGTVEKFKLNDIDYEISNTEEIL</sequence>